<organism evidence="2">
    <name type="scientific">Candidatus Methanogaster sp. ANME-2c ERB4</name>
    <dbReference type="NCBI Taxonomy" id="2759911"/>
    <lineage>
        <taxon>Archaea</taxon>
        <taxon>Methanobacteriati</taxon>
        <taxon>Methanobacteriota</taxon>
        <taxon>Stenosarchaea group</taxon>
        <taxon>Methanomicrobia</taxon>
        <taxon>Methanosarcinales</taxon>
        <taxon>ANME-2 cluster</taxon>
        <taxon>Candidatus Methanogasteraceae</taxon>
        <taxon>Candidatus Methanogaster</taxon>
    </lineage>
</organism>
<dbReference type="AlphaFoldDB" id="A0A7G9YLI2"/>
<reference evidence="2" key="1">
    <citation type="submission" date="2020-06" db="EMBL/GenBank/DDBJ databases">
        <title>Unique genomic features of the anaerobic methanotrophic archaea.</title>
        <authorList>
            <person name="Chadwick G.L."/>
            <person name="Skennerton C.T."/>
            <person name="Laso-Perez R."/>
            <person name="Leu A.O."/>
            <person name="Speth D.R."/>
            <person name="Yu H."/>
            <person name="Morgan-Lang C."/>
            <person name="Hatzenpichler R."/>
            <person name="Goudeau D."/>
            <person name="Malmstrom R."/>
            <person name="Brazelton W.J."/>
            <person name="Woyke T."/>
            <person name="Hallam S.J."/>
            <person name="Tyson G.W."/>
            <person name="Wegener G."/>
            <person name="Boetius A."/>
            <person name="Orphan V."/>
        </authorList>
    </citation>
    <scope>NUCLEOTIDE SEQUENCE</scope>
</reference>
<evidence type="ECO:0000313" key="1">
    <source>
        <dbReference type="EMBL" id="QNO46097.1"/>
    </source>
</evidence>
<dbReference type="EMBL" id="MT631364">
    <property type="protein sequence ID" value="QNO48866.1"/>
    <property type="molecule type" value="Genomic_DNA"/>
</dbReference>
<accession>A0A7G9YLI2</accession>
<sequence>MGPVSAIFRLNQKKLKSLIFCAREDVIEQYIDMLYDDLEAASINIGYNLSYYGDRPLEEGYHDQKGGKCDGFVRAIFRHLKSEKHKAIWALELHALRTLLQDERRGISILRANDEYIPFLMEFLSKDCKDCGMILKREKNLLKIYLETYA</sequence>
<proteinExistence type="predicted"/>
<evidence type="ECO:0000313" key="2">
    <source>
        <dbReference type="EMBL" id="QNO48866.1"/>
    </source>
</evidence>
<gene>
    <name evidence="1" type="ORF">FAKCHJAF_00034</name>
    <name evidence="2" type="ORF">JECKPIEH_00005</name>
</gene>
<name>A0A7G9YLI2_9EURY</name>
<protein>
    <submittedName>
        <fullName evidence="2">Uncharacterized protein</fullName>
    </submittedName>
</protein>
<dbReference type="EMBL" id="MT631168">
    <property type="protein sequence ID" value="QNO46097.1"/>
    <property type="molecule type" value="Genomic_DNA"/>
</dbReference>